<comment type="subcellular location">
    <subcellularLocation>
        <location evidence="1">Cell membrane</location>
        <topology evidence="1">Multi-pass membrane protein</topology>
    </subcellularLocation>
</comment>
<keyword evidence="7 8" id="KW-0472">Membrane</keyword>
<evidence type="ECO:0000256" key="1">
    <source>
        <dbReference type="ARBA" id="ARBA00004651"/>
    </source>
</evidence>
<dbReference type="RefSeq" id="WP_106308410.1">
    <property type="nucleotide sequence ID" value="NZ_PVWO01000286.1"/>
</dbReference>
<dbReference type="Pfam" id="PF03547">
    <property type="entry name" value="Mem_trans"/>
    <property type="match status" value="1"/>
</dbReference>
<feature type="transmembrane region" description="Helical" evidence="8">
    <location>
        <begin position="260"/>
        <end position="278"/>
    </location>
</feature>
<dbReference type="PANTHER" id="PTHR36838:SF1">
    <property type="entry name" value="SLR1864 PROTEIN"/>
    <property type="match status" value="1"/>
</dbReference>
<evidence type="ECO:0000256" key="5">
    <source>
        <dbReference type="ARBA" id="ARBA00022692"/>
    </source>
</evidence>
<dbReference type="GO" id="GO:0055085">
    <property type="term" value="P:transmembrane transport"/>
    <property type="evidence" value="ECO:0007669"/>
    <property type="project" value="InterPro"/>
</dbReference>
<feature type="transmembrane region" description="Helical" evidence="8">
    <location>
        <begin position="128"/>
        <end position="150"/>
    </location>
</feature>
<feature type="transmembrane region" description="Helical" evidence="8">
    <location>
        <begin position="201"/>
        <end position="218"/>
    </location>
</feature>
<comment type="caution">
    <text evidence="9">The sequence shown here is derived from an EMBL/GenBank/DDBJ whole genome shotgun (WGS) entry which is preliminary data.</text>
</comment>
<dbReference type="EMBL" id="PVWO01000286">
    <property type="protein sequence ID" value="PSB54019.1"/>
    <property type="molecule type" value="Genomic_DNA"/>
</dbReference>
<name>A0A2T1G9U0_9CYAN</name>
<feature type="transmembrane region" description="Helical" evidence="8">
    <location>
        <begin position="102"/>
        <end position="122"/>
    </location>
</feature>
<evidence type="ECO:0000313" key="9">
    <source>
        <dbReference type="EMBL" id="PSB54019.1"/>
    </source>
</evidence>
<proteinExistence type="inferred from homology"/>
<feature type="transmembrane region" description="Helical" evidence="8">
    <location>
        <begin position="285"/>
        <end position="307"/>
    </location>
</feature>
<evidence type="ECO:0000256" key="7">
    <source>
        <dbReference type="ARBA" id="ARBA00023136"/>
    </source>
</evidence>
<dbReference type="InterPro" id="IPR038770">
    <property type="entry name" value="Na+/solute_symporter_sf"/>
</dbReference>
<organism evidence="9 10">
    <name type="scientific">Chamaesiphon polymorphus CCALA 037</name>
    <dbReference type="NCBI Taxonomy" id="2107692"/>
    <lineage>
        <taxon>Bacteria</taxon>
        <taxon>Bacillati</taxon>
        <taxon>Cyanobacteriota</taxon>
        <taxon>Cyanophyceae</taxon>
        <taxon>Gomontiellales</taxon>
        <taxon>Chamaesiphonaceae</taxon>
        <taxon>Chamaesiphon</taxon>
    </lineage>
</organism>
<keyword evidence="10" id="KW-1185">Reference proteome</keyword>
<evidence type="ECO:0000256" key="2">
    <source>
        <dbReference type="ARBA" id="ARBA00010145"/>
    </source>
</evidence>
<dbReference type="Gene3D" id="1.20.1530.20">
    <property type="match status" value="1"/>
</dbReference>
<dbReference type="Proteomes" id="UP000238937">
    <property type="component" value="Unassembled WGS sequence"/>
</dbReference>
<evidence type="ECO:0000256" key="6">
    <source>
        <dbReference type="ARBA" id="ARBA00022989"/>
    </source>
</evidence>
<feature type="transmembrane region" description="Helical" evidence="8">
    <location>
        <begin position="6"/>
        <end position="26"/>
    </location>
</feature>
<evidence type="ECO:0000256" key="3">
    <source>
        <dbReference type="ARBA" id="ARBA00022448"/>
    </source>
</evidence>
<keyword evidence="4" id="KW-1003">Cell membrane</keyword>
<dbReference type="OrthoDB" id="419762at2"/>
<accession>A0A2T1G9U0</accession>
<evidence type="ECO:0000256" key="8">
    <source>
        <dbReference type="SAM" id="Phobius"/>
    </source>
</evidence>
<dbReference type="GO" id="GO:0005886">
    <property type="term" value="C:plasma membrane"/>
    <property type="evidence" value="ECO:0007669"/>
    <property type="project" value="UniProtKB-SubCell"/>
</dbReference>
<sequence length="310" mass="33858">MLDRLVDAYAPLIGWTGLGIVSVKFLPTSFPYWLGRGLYWIGVPIEIFALARQTTFDERAQLAPEITIGSLLLGLGLGWLSLQIWQKLQPEPAAPPALKGSLLLSSMLGNTGFVGLAIVPFFVSEADLSWAVLYSVTQNVFGTYGLGVLVSSYYGRQGTATNRWWTQFRDLLRVPSLWGFALGSLTRSWQLPEVVEISLHGSIWVVIPGAFILMGIRLSQIQGWQSLKLALLPAIVKTIVMPTIVGIAITMMGMRGDPRLGLVLMSGMPCAFAGLILAEEYNLNGNLVASSIIVSTLIFLAMIPIWISVY</sequence>
<gene>
    <name evidence="9" type="ORF">C7B77_19120</name>
</gene>
<keyword evidence="6 8" id="KW-1133">Transmembrane helix</keyword>
<dbReference type="PANTHER" id="PTHR36838">
    <property type="entry name" value="AUXIN EFFLUX CARRIER FAMILY PROTEIN"/>
    <property type="match status" value="1"/>
</dbReference>
<feature type="transmembrane region" description="Helical" evidence="8">
    <location>
        <begin position="230"/>
        <end position="254"/>
    </location>
</feature>
<comment type="similarity">
    <text evidence="2">Belongs to the auxin efflux carrier (TC 2.A.69) family.</text>
</comment>
<keyword evidence="5 8" id="KW-0812">Transmembrane</keyword>
<protein>
    <submittedName>
        <fullName evidence="9">Transporter</fullName>
    </submittedName>
</protein>
<feature type="transmembrane region" description="Helical" evidence="8">
    <location>
        <begin position="62"/>
        <end position="82"/>
    </location>
</feature>
<dbReference type="AlphaFoldDB" id="A0A2T1G9U0"/>
<reference evidence="9 10" key="1">
    <citation type="submission" date="2018-03" db="EMBL/GenBank/DDBJ databases">
        <title>The ancient ancestry and fast evolution of plastids.</title>
        <authorList>
            <person name="Moore K.R."/>
            <person name="Magnabosco C."/>
            <person name="Momper L."/>
            <person name="Gold D.A."/>
            <person name="Bosak T."/>
            <person name="Fournier G.P."/>
        </authorList>
    </citation>
    <scope>NUCLEOTIDE SEQUENCE [LARGE SCALE GENOMIC DNA]</scope>
    <source>
        <strain evidence="9 10">CCALA 037</strain>
    </source>
</reference>
<evidence type="ECO:0000256" key="4">
    <source>
        <dbReference type="ARBA" id="ARBA00022475"/>
    </source>
</evidence>
<dbReference type="InterPro" id="IPR004776">
    <property type="entry name" value="Mem_transp_PIN-like"/>
</dbReference>
<evidence type="ECO:0000313" key="10">
    <source>
        <dbReference type="Proteomes" id="UP000238937"/>
    </source>
</evidence>
<keyword evidence="3" id="KW-0813">Transport</keyword>